<dbReference type="AlphaFoldDB" id="A0A0B0MF57"/>
<dbReference type="Proteomes" id="UP000032142">
    <property type="component" value="Unassembled WGS sequence"/>
</dbReference>
<comment type="caution">
    <text evidence="1">The sequence shown here is derived from an EMBL/GenBank/DDBJ whole genome shotgun (WGS) entry which is preliminary data.</text>
</comment>
<accession>A0A0B0MF57</accession>
<evidence type="ECO:0000313" key="1">
    <source>
        <dbReference type="EMBL" id="KHF99026.1"/>
    </source>
</evidence>
<gene>
    <name evidence="1" type="ORF">F383_18463</name>
</gene>
<sequence length="54" mass="6090">MSVESVNSFKLYTQSVRFNNPLISCLRVPIRALNQETLSRATYHITGLPVQAKP</sequence>
<reference evidence="2" key="1">
    <citation type="submission" date="2014-09" db="EMBL/GenBank/DDBJ databases">
        <authorList>
            <person name="Mudge J."/>
            <person name="Ramaraj T."/>
            <person name="Lindquist I.E."/>
            <person name="Bharti A.K."/>
            <person name="Sundararajan A."/>
            <person name="Cameron C.T."/>
            <person name="Woodward J.E."/>
            <person name="May G.D."/>
            <person name="Brubaker C."/>
            <person name="Broadhvest J."/>
            <person name="Wilkins T.A."/>
        </authorList>
    </citation>
    <scope>NUCLEOTIDE SEQUENCE</scope>
    <source>
        <strain evidence="2">cv. AKA8401</strain>
    </source>
</reference>
<evidence type="ECO:0000313" key="2">
    <source>
        <dbReference type="Proteomes" id="UP000032142"/>
    </source>
</evidence>
<proteinExistence type="predicted"/>
<organism evidence="1 2">
    <name type="scientific">Gossypium arboreum</name>
    <name type="common">Tree cotton</name>
    <name type="synonym">Gossypium nanking</name>
    <dbReference type="NCBI Taxonomy" id="29729"/>
    <lineage>
        <taxon>Eukaryota</taxon>
        <taxon>Viridiplantae</taxon>
        <taxon>Streptophyta</taxon>
        <taxon>Embryophyta</taxon>
        <taxon>Tracheophyta</taxon>
        <taxon>Spermatophyta</taxon>
        <taxon>Magnoliopsida</taxon>
        <taxon>eudicotyledons</taxon>
        <taxon>Gunneridae</taxon>
        <taxon>Pentapetalae</taxon>
        <taxon>rosids</taxon>
        <taxon>malvids</taxon>
        <taxon>Malvales</taxon>
        <taxon>Malvaceae</taxon>
        <taxon>Malvoideae</taxon>
        <taxon>Gossypium</taxon>
    </lineage>
</organism>
<keyword evidence="2" id="KW-1185">Reference proteome</keyword>
<protein>
    <submittedName>
        <fullName evidence="1">Uncharacterized protein</fullName>
    </submittedName>
</protein>
<name>A0A0B0MF57_GOSAR</name>
<dbReference type="EMBL" id="JRRC01061548">
    <property type="protein sequence ID" value="KHF99026.1"/>
    <property type="molecule type" value="Genomic_DNA"/>
</dbReference>